<name>A0A427AD82_ENSVE</name>
<proteinExistence type="predicted"/>
<protein>
    <submittedName>
        <fullName evidence="2">Uncharacterized protein</fullName>
    </submittedName>
</protein>
<dbReference type="EMBL" id="AMZH03002847">
    <property type="protein sequence ID" value="RRT74215.1"/>
    <property type="molecule type" value="Genomic_DNA"/>
</dbReference>
<dbReference type="Proteomes" id="UP000287651">
    <property type="component" value="Unassembled WGS sequence"/>
</dbReference>
<organism evidence="2 3">
    <name type="scientific">Ensete ventricosum</name>
    <name type="common">Abyssinian banana</name>
    <name type="synonym">Musa ensete</name>
    <dbReference type="NCBI Taxonomy" id="4639"/>
    <lineage>
        <taxon>Eukaryota</taxon>
        <taxon>Viridiplantae</taxon>
        <taxon>Streptophyta</taxon>
        <taxon>Embryophyta</taxon>
        <taxon>Tracheophyta</taxon>
        <taxon>Spermatophyta</taxon>
        <taxon>Magnoliopsida</taxon>
        <taxon>Liliopsida</taxon>
        <taxon>Zingiberales</taxon>
        <taxon>Musaceae</taxon>
        <taxon>Ensete</taxon>
    </lineage>
</organism>
<sequence length="128" mass="13973">MERGREEWSVAERSIAHIDAGIVLDRLAGRGADPTIIALSAIELLCALILTLQSDSGVNAKKEGGGRRPSSDLPETGNNKLPPNGIKHGRGPPKIMRWRLRVENLVFPAVTDTRRTRPPCCEQIATRS</sequence>
<evidence type="ECO:0000313" key="3">
    <source>
        <dbReference type="Proteomes" id="UP000287651"/>
    </source>
</evidence>
<evidence type="ECO:0000256" key="1">
    <source>
        <dbReference type="SAM" id="MobiDB-lite"/>
    </source>
</evidence>
<evidence type="ECO:0000313" key="2">
    <source>
        <dbReference type="EMBL" id="RRT74215.1"/>
    </source>
</evidence>
<comment type="caution">
    <text evidence="2">The sequence shown here is derived from an EMBL/GenBank/DDBJ whole genome shotgun (WGS) entry which is preliminary data.</text>
</comment>
<feature type="region of interest" description="Disordered" evidence="1">
    <location>
        <begin position="57"/>
        <end position="93"/>
    </location>
</feature>
<feature type="compositionally biased region" description="Basic and acidic residues" evidence="1">
    <location>
        <begin position="60"/>
        <end position="70"/>
    </location>
</feature>
<gene>
    <name evidence="2" type="ORF">B296_00015856</name>
</gene>
<reference evidence="2 3" key="1">
    <citation type="journal article" date="2014" name="Agronomy (Basel)">
        <title>A Draft Genome Sequence for Ensete ventricosum, the Drought-Tolerant Tree Against Hunger.</title>
        <authorList>
            <person name="Harrison J."/>
            <person name="Moore K.A."/>
            <person name="Paszkiewicz K."/>
            <person name="Jones T."/>
            <person name="Grant M."/>
            <person name="Ambacheew D."/>
            <person name="Muzemil S."/>
            <person name="Studholme D.J."/>
        </authorList>
    </citation>
    <scope>NUCLEOTIDE SEQUENCE [LARGE SCALE GENOMIC DNA]</scope>
</reference>
<dbReference type="AlphaFoldDB" id="A0A427AD82"/>
<accession>A0A427AD82</accession>